<gene>
    <name evidence="1" type="ORF">C7M84_001499</name>
</gene>
<keyword evidence="2" id="KW-1185">Reference proteome</keyword>
<accession>A0A423TTM2</accession>
<reference evidence="1 2" key="1">
    <citation type="submission" date="2018-04" db="EMBL/GenBank/DDBJ databases">
        <authorList>
            <person name="Zhang X."/>
            <person name="Yuan J."/>
            <person name="Li F."/>
            <person name="Xiang J."/>
        </authorList>
    </citation>
    <scope>NUCLEOTIDE SEQUENCE [LARGE SCALE GENOMIC DNA]</scope>
    <source>
        <tissue evidence="1">Muscle</tissue>
    </source>
</reference>
<dbReference type="AlphaFoldDB" id="A0A423TTM2"/>
<comment type="caution">
    <text evidence="1">The sequence shown here is derived from an EMBL/GenBank/DDBJ whole genome shotgun (WGS) entry which is preliminary data.</text>
</comment>
<reference evidence="1 2" key="2">
    <citation type="submission" date="2019-01" db="EMBL/GenBank/DDBJ databases">
        <title>The decoding of complex shrimp genome reveals the adaptation for benthos swimmer, frequently molting mechanism and breeding impact on genome.</title>
        <authorList>
            <person name="Sun Y."/>
            <person name="Gao Y."/>
            <person name="Yu Y."/>
        </authorList>
    </citation>
    <scope>NUCLEOTIDE SEQUENCE [LARGE SCALE GENOMIC DNA]</scope>
    <source>
        <tissue evidence="1">Muscle</tissue>
    </source>
</reference>
<evidence type="ECO:0000313" key="1">
    <source>
        <dbReference type="EMBL" id="ROT79772.1"/>
    </source>
</evidence>
<dbReference type="EMBL" id="QCYY01001189">
    <property type="protein sequence ID" value="ROT79772.1"/>
    <property type="molecule type" value="Genomic_DNA"/>
</dbReference>
<proteinExistence type="predicted"/>
<sequence length="159" mass="18149">MGKERRHPFSNRNPMIFAMKHELHNNFSTSTYDSPLPPPLSLLLPHPVNIYRSHNTKAERGKRGRRKNNLNCTLALSATVFHGRVVMPEHYVCANFYKAKIEELVYRECRAALITTPTLDTPTNEHRPSPHSTPNDPARCCIRETTSCNRQKEDCSGPP</sequence>
<dbReference type="Proteomes" id="UP000283509">
    <property type="component" value="Unassembled WGS sequence"/>
</dbReference>
<name>A0A423TTM2_PENVA</name>
<evidence type="ECO:0000313" key="2">
    <source>
        <dbReference type="Proteomes" id="UP000283509"/>
    </source>
</evidence>
<organism evidence="1 2">
    <name type="scientific">Penaeus vannamei</name>
    <name type="common">Whiteleg shrimp</name>
    <name type="synonym">Litopenaeus vannamei</name>
    <dbReference type="NCBI Taxonomy" id="6689"/>
    <lineage>
        <taxon>Eukaryota</taxon>
        <taxon>Metazoa</taxon>
        <taxon>Ecdysozoa</taxon>
        <taxon>Arthropoda</taxon>
        <taxon>Crustacea</taxon>
        <taxon>Multicrustacea</taxon>
        <taxon>Malacostraca</taxon>
        <taxon>Eumalacostraca</taxon>
        <taxon>Eucarida</taxon>
        <taxon>Decapoda</taxon>
        <taxon>Dendrobranchiata</taxon>
        <taxon>Penaeoidea</taxon>
        <taxon>Penaeidae</taxon>
        <taxon>Penaeus</taxon>
    </lineage>
</organism>
<protein>
    <submittedName>
        <fullName evidence="1">Uncharacterized protein</fullName>
    </submittedName>
</protein>